<name>A0A7M1VPD5_VIBPH</name>
<reference evidence="1" key="1">
    <citation type="submission" date="2020-08" db="EMBL/GenBank/DDBJ databases">
        <title>Genetic structure, function and evolution of capsule biosynthesis loci in Vibrio parahaemolyticus.</title>
        <authorList>
            <person name="Li L."/>
            <person name="Bian S."/>
        </authorList>
    </citation>
    <scope>NUCLEOTIDE SEQUENCE</scope>
    <source>
        <strain evidence="1">VP314</strain>
    </source>
</reference>
<evidence type="ECO:0000313" key="1">
    <source>
        <dbReference type="EMBL" id="QOS16941.1"/>
    </source>
</evidence>
<organism evidence="1">
    <name type="scientific">Vibrio parahaemolyticus</name>
    <dbReference type="NCBI Taxonomy" id="670"/>
    <lineage>
        <taxon>Bacteria</taxon>
        <taxon>Pseudomonadati</taxon>
        <taxon>Pseudomonadota</taxon>
        <taxon>Gammaproteobacteria</taxon>
        <taxon>Vibrionales</taxon>
        <taxon>Vibrionaceae</taxon>
        <taxon>Vibrio</taxon>
    </lineage>
</organism>
<dbReference type="SUPFAM" id="SSF53756">
    <property type="entry name" value="UDP-Glycosyltransferase/glycogen phosphorylase"/>
    <property type="match status" value="1"/>
</dbReference>
<sequence length="349" mass="39686">MKSVHVVNMAENSRTRRAQRHVVLFNKLRSLGFTSWYYTSRFDHASKRSLSPSSEDFEVDIWIPGYRSHTGIMRMISNCIFAVQLYFCLSKRVSSGDLVIVSSIPTELPFVATLLKVFRKDIEVAIDVRDIWPDSFPGQGVKKSVFSFYCNVLNKLSFRKSDYIVYVNRDFKKFLNSLGVQENKSKYIPLGADLSRWSKSSSNEVSKVSSRFVYVGNFNKQFDLTALGESFLKDNEHELVFIGDGELAEKYHGIVPNANFMGYLKPEEVVAELKECKVGLLPITGKATLPNKIYDYILSGLDILTNSEEVARALSLVPVERLEGTSCYYIRNIVCDRSLSSTMSKFLKI</sequence>
<dbReference type="EMBL" id="MT898064">
    <property type="protein sequence ID" value="QOS16941.1"/>
    <property type="molecule type" value="Genomic_DNA"/>
</dbReference>
<proteinExistence type="predicted"/>
<accession>A0A7M1VPD5</accession>
<dbReference type="AlphaFoldDB" id="A0A7M1VPD5"/>
<protein>
    <submittedName>
        <fullName evidence="1">Uncharacterized protein</fullName>
    </submittedName>
</protein>
<gene>
    <name evidence="1" type="ORF">VP314_00026</name>
</gene>
<dbReference type="Gene3D" id="3.40.50.2000">
    <property type="entry name" value="Glycogen Phosphorylase B"/>
    <property type="match status" value="2"/>
</dbReference>